<keyword evidence="2" id="KW-1185">Reference proteome</keyword>
<evidence type="ECO:0000313" key="1">
    <source>
        <dbReference type="EMBL" id="EKX88562.1"/>
    </source>
</evidence>
<protein>
    <submittedName>
        <fullName evidence="1">Uncharacterized protein</fullName>
    </submittedName>
</protein>
<dbReference type="Proteomes" id="UP000010445">
    <property type="component" value="Unassembled WGS sequence"/>
</dbReference>
<dbReference type="EMBL" id="AMEM01000037">
    <property type="protein sequence ID" value="EKX88562.1"/>
    <property type="molecule type" value="Genomic_DNA"/>
</dbReference>
<dbReference type="HOGENOM" id="CLU_2179401_0_0_11"/>
<proteinExistence type="predicted"/>
<dbReference type="PATRIC" id="fig|1035195.3.peg.2000"/>
<dbReference type="STRING" id="1035195.HMPREF9997_02236"/>
<name>L1MBG3_9CORY</name>
<sequence>MPAAALPRRRRVRLFQQCDATVMPPSLPMGQRWGCWPTAHVVPPGWPDVHSWWCAAAALGRERGASAARYGHADPSAPKMTMMTVAADVIECVAGRFDQPNEWDLKDSR</sequence>
<comment type="caution">
    <text evidence="1">The sequence shown here is derived from an EMBL/GenBank/DDBJ whole genome shotgun (WGS) entry which is preliminary data.</text>
</comment>
<dbReference type="AlphaFoldDB" id="L1MBG3"/>
<reference evidence="1 2" key="1">
    <citation type="submission" date="2012-05" db="EMBL/GenBank/DDBJ databases">
        <authorList>
            <person name="Weinstock G."/>
            <person name="Sodergren E."/>
            <person name="Lobos E.A."/>
            <person name="Fulton L."/>
            <person name="Fulton R."/>
            <person name="Courtney L."/>
            <person name="Fronick C."/>
            <person name="O'Laughlin M."/>
            <person name="Godfrey J."/>
            <person name="Wilson R.M."/>
            <person name="Miner T."/>
            <person name="Farmer C."/>
            <person name="Delehaunty K."/>
            <person name="Cordes M."/>
            <person name="Minx P."/>
            <person name="Tomlinson C."/>
            <person name="Chen J."/>
            <person name="Wollam A."/>
            <person name="Pepin K.H."/>
            <person name="Bhonagiri V."/>
            <person name="Zhang X."/>
            <person name="Suruliraj S."/>
            <person name="Warren W."/>
            <person name="Mitreva M."/>
            <person name="Mardis E.R."/>
            <person name="Wilson R.K."/>
        </authorList>
    </citation>
    <scope>NUCLEOTIDE SEQUENCE [LARGE SCALE GENOMIC DNA]</scope>
    <source>
        <strain evidence="1 2">F0235</strain>
    </source>
</reference>
<accession>L1MBG3</accession>
<organism evidence="1 2">
    <name type="scientific">Corynebacterium durum F0235</name>
    <dbReference type="NCBI Taxonomy" id="1035195"/>
    <lineage>
        <taxon>Bacteria</taxon>
        <taxon>Bacillati</taxon>
        <taxon>Actinomycetota</taxon>
        <taxon>Actinomycetes</taxon>
        <taxon>Mycobacteriales</taxon>
        <taxon>Corynebacteriaceae</taxon>
        <taxon>Corynebacterium</taxon>
    </lineage>
</organism>
<evidence type="ECO:0000313" key="2">
    <source>
        <dbReference type="Proteomes" id="UP000010445"/>
    </source>
</evidence>
<gene>
    <name evidence="1" type="ORF">HMPREF9997_02236</name>
</gene>